<evidence type="ECO:0000313" key="12">
    <source>
        <dbReference type="EMBL" id="GGP89111.1"/>
    </source>
</evidence>
<dbReference type="RefSeq" id="WP_189246040.1">
    <property type="nucleotide sequence ID" value="NZ_BMQJ01000003.1"/>
</dbReference>
<dbReference type="PANTHER" id="PTHR24421">
    <property type="entry name" value="NITRATE/NITRITE SENSOR PROTEIN NARX-RELATED"/>
    <property type="match status" value="1"/>
</dbReference>
<evidence type="ECO:0000256" key="9">
    <source>
        <dbReference type="SAM" id="Coils"/>
    </source>
</evidence>
<feature type="transmembrane region" description="Helical" evidence="10">
    <location>
        <begin position="65"/>
        <end position="89"/>
    </location>
</feature>
<evidence type="ECO:0000256" key="1">
    <source>
        <dbReference type="ARBA" id="ARBA00000085"/>
    </source>
</evidence>
<protein>
    <recommendedName>
        <fullName evidence="2">histidine kinase</fullName>
        <ecNumber evidence="2">2.7.13.3</ecNumber>
    </recommendedName>
</protein>
<dbReference type="Gene3D" id="3.30.565.10">
    <property type="entry name" value="Histidine kinase-like ATPase, C-terminal domain"/>
    <property type="match status" value="1"/>
</dbReference>
<dbReference type="InterPro" id="IPR036890">
    <property type="entry name" value="HATPase_C_sf"/>
</dbReference>
<evidence type="ECO:0000256" key="4">
    <source>
        <dbReference type="ARBA" id="ARBA00022679"/>
    </source>
</evidence>
<feature type="transmembrane region" description="Helical" evidence="10">
    <location>
        <begin position="12"/>
        <end position="29"/>
    </location>
</feature>
<evidence type="ECO:0000256" key="6">
    <source>
        <dbReference type="ARBA" id="ARBA00022777"/>
    </source>
</evidence>
<feature type="domain" description="Signal transduction histidine kinase subgroup 3 dimerisation and phosphoacceptor" evidence="11">
    <location>
        <begin position="183"/>
        <end position="246"/>
    </location>
</feature>
<dbReference type="EC" id="2.7.13.3" evidence="2"/>
<dbReference type="Pfam" id="PF07730">
    <property type="entry name" value="HisKA_3"/>
    <property type="match status" value="1"/>
</dbReference>
<name>A0ABQ2QRI0_9ACTN</name>
<gene>
    <name evidence="12" type="ORF">GCM10010140_18660</name>
</gene>
<dbReference type="SUPFAM" id="SSF55874">
    <property type="entry name" value="ATPase domain of HSP90 chaperone/DNA topoisomerase II/histidine kinase"/>
    <property type="match status" value="1"/>
</dbReference>
<feature type="coiled-coil region" evidence="9">
    <location>
        <begin position="151"/>
        <end position="182"/>
    </location>
</feature>
<keyword evidence="10" id="KW-0812">Transmembrane</keyword>
<reference evidence="13" key="1">
    <citation type="journal article" date="2019" name="Int. J. Syst. Evol. Microbiol.">
        <title>The Global Catalogue of Microorganisms (GCM) 10K type strain sequencing project: providing services to taxonomists for standard genome sequencing and annotation.</title>
        <authorList>
            <consortium name="The Broad Institute Genomics Platform"/>
            <consortium name="The Broad Institute Genome Sequencing Center for Infectious Disease"/>
            <person name="Wu L."/>
            <person name="Ma J."/>
        </authorList>
    </citation>
    <scope>NUCLEOTIDE SEQUENCE [LARGE SCALE GENOMIC DNA]</scope>
    <source>
        <strain evidence="13">JCM 3115</strain>
    </source>
</reference>
<keyword evidence="6" id="KW-0418">Kinase</keyword>
<proteinExistence type="predicted"/>
<comment type="caution">
    <text evidence="12">The sequence shown here is derived from an EMBL/GenBank/DDBJ whole genome shotgun (WGS) entry which is preliminary data.</text>
</comment>
<dbReference type="EMBL" id="BMQJ01000003">
    <property type="protein sequence ID" value="GGP89111.1"/>
    <property type="molecule type" value="Genomic_DNA"/>
</dbReference>
<feature type="transmembrane region" description="Helical" evidence="10">
    <location>
        <begin position="131"/>
        <end position="151"/>
    </location>
</feature>
<comment type="catalytic activity">
    <reaction evidence="1">
        <text>ATP + protein L-histidine = ADP + protein N-phospho-L-histidine.</text>
        <dbReference type="EC" id="2.7.13.3"/>
    </reaction>
</comment>
<evidence type="ECO:0000313" key="13">
    <source>
        <dbReference type="Proteomes" id="UP000611554"/>
    </source>
</evidence>
<dbReference type="Gene3D" id="1.20.5.1930">
    <property type="match status" value="1"/>
</dbReference>
<evidence type="ECO:0000259" key="11">
    <source>
        <dbReference type="Pfam" id="PF07730"/>
    </source>
</evidence>
<sequence>MTYGDAGIVERITPWALGAAVFLLSMASATGSMGVGSTLPVPVLAAVAAASGAAAVHARRSPWPLAAVGAVAYVWLVMWPAAVAASYYAGTRLHRRHLWLYGTVAVAVYALGGLVSRWSGGYRAVVAGTPGNVLLLGAALLGLPLVVGLWVRSRRQVLDAVREQARQLRREQVLRAEQARDQERARIAREMHDVVAHRVSLMVLHAGALEVGAPDDRTAEAAALIGGIGREALGDLREVLGVLRSQAPVRDPQPTLADLDRLLDQTRALGVAVNRHDEGEARPLGPTAERTAYRVVQEALTNVHRHAGDAETDVFVRYLPAELEVVVRNGPSAETDRGGLPGSGLGLVGLRERVELAGGRLETGPRGGHGFQVLVRIPAA</sequence>
<dbReference type="PANTHER" id="PTHR24421:SF10">
    <property type="entry name" value="NITRATE_NITRITE SENSOR PROTEIN NARQ"/>
    <property type="match status" value="1"/>
</dbReference>
<keyword evidence="7" id="KW-0067">ATP-binding</keyword>
<keyword evidence="4" id="KW-0808">Transferase</keyword>
<evidence type="ECO:0000256" key="5">
    <source>
        <dbReference type="ARBA" id="ARBA00022741"/>
    </source>
</evidence>
<dbReference type="CDD" id="cd16917">
    <property type="entry name" value="HATPase_UhpB-NarQ-NarX-like"/>
    <property type="match status" value="1"/>
</dbReference>
<keyword evidence="9" id="KW-0175">Coiled coil</keyword>
<keyword evidence="13" id="KW-1185">Reference proteome</keyword>
<feature type="transmembrane region" description="Helical" evidence="10">
    <location>
        <begin position="98"/>
        <end position="119"/>
    </location>
</feature>
<evidence type="ECO:0000256" key="3">
    <source>
        <dbReference type="ARBA" id="ARBA00022553"/>
    </source>
</evidence>
<evidence type="ECO:0000256" key="10">
    <source>
        <dbReference type="SAM" id="Phobius"/>
    </source>
</evidence>
<dbReference type="Proteomes" id="UP000611554">
    <property type="component" value="Unassembled WGS sequence"/>
</dbReference>
<keyword evidence="3" id="KW-0597">Phosphoprotein</keyword>
<dbReference type="InterPro" id="IPR011712">
    <property type="entry name" value="Sig_transdc_His_kin_sub3_dim/P"/>
</dbReference>
<keyword evidence="5" id="KW-0547">Nucleotide-binding</keyword>
<keyword evidence="8" id="KW-0902">Two-component regulatory system</keyword>
<keyword evidence="10" id="KW-1133">Transmembrane helix</keyword>
<evidence type="ECO:0000256" key="2">
    <source>
        <dbReference type="ARBA" id="ARBA00012438"/>
    </source>
</evidence>
<evidence type="ECO:0000256" key="8">
    <source>
        <dbReference type="ARBA" id="ARBA00023012"/>
    </source>
</evidence>
<keyword evidence="10" id="KW-0472">Membrane</keyword>
<accession>A0ABQ2QRI0</accession>
<organism evidence="12 13">
    <name type="scientific">Streptosporangium pseudovulgare</name>
    <dbReference type="NCBI Taxonomy" id="35765"/>
    <lineage>
        <taxon>Bacteria</taxon>
        <taxon>Bacillati</taxon>
        <taxon>Actinomycetota</taxon>
        <taxon>Actinomycetes</taxon>
        <taxon>Streptosporangiales</taxon>
        <taxon>Streptosporangiaceae</taxon>
        <taxon>Streptosporangium</taxon>
    </lineage>
</organism>
<evidence type="ECO:0000256" key="7">
    <source>
        <dbReference type="ARBA" id="ARBA00022840"/>
    </source>
</evidence>
<dbReference type="InterPro" id="IPR050482">
    <property type="entry name" value="Sensor_HK_TwoCompSys"/>
</dbReference>